<feature type="region of interest" description="Disordered" evidence="1">
    <location>
        <begin position="157"/>
        <end position="283"/>
    </location>
</feature>
<feature type="compositionally biased region" description="Polar residues" evidence="1">
    <location>
        <begin position="257"/>
        <end position="274"/>
    </location>
</feature>
<evidence type="ECO:0000256" key="2">
    <source>
        <dbReference type="SAM" id="SignalP"/>
    </source>
</evidence>
<dbReference type="AlphaFoldDB" id="A0A2K8JW37"/>
<name>A0A2K8JW37_9HEMI</name>
<reference evidence="3" key="1">
    <citation type="journal article" date="2018" name="Cell. Mol. Life Sci.">
        <title>Giant fish-killing water bug reveals ancient and dynamic venom evolution in Heteroptera.</title>
        <authorList>
            <person name="Walker A.A."/>
            <person name="Hernandez-Vargas M.J."/>
            <person name="Corzo G."/>
            <person name="Fry B.G."/>
            <person name="King G.F."/>
        </authorList>
    </citation>
    <scope>NUCLEOTIDE SEQUENCE</scope>
</reference>
<accession>A0A2K8JW37</accession>
<protein>
    <submittedName>
        <fullName evidence="3">Venom protein family 26 protein 1</fullName>
    </submittedName>
</protein>
<feature type="compositionally biased region" description="Low complexity" evidence="1">
    <location>
        <begin position="225"/>
        <end position="247"/>
    </location>
</feature>
<feature type="chain" id="PRO_5014985341" evidence="2">
    <location>
        <begin position="22"/>
        <end position="283"/>
    </location>
</feature>
<feature type="compositionally biased region" description="Pro residues" evidence="1">
    <location>
        <begin position="159"/>
        <end position="170"/>
    </location>
</feature>
<proteinExistence type="evidence at transcript level"/>
<evidence type="ECO:0000256" key="1">
    <source>
        <dbReference type="SAM" id="MobiDB-lite"/>
    </source>
</evidence>
<organism evidence="3">
    <name type="scientific">Lethocerus distinctifemur</name>
    <dbReference type="NCBI Taxonomy" id="280095"/>
    <lineage>
        <taxon>Eukaryota</taxon>
        <taxon>Metazoa</taxon>
        <taxon>Ecdysozoa</taxon>
        <taxon>Arthropoda</taxon>
        <taxon>Hexapoda</taxon>
        <taxon>Insecta</taxon>
        <taxon>Pterygota</taxon>
        <taxon>Neoptera</taxon>
        <taxon>Paraneoptera</taxon>
        <taxon>Hemiptera</taxon>
        <taxon>Heteroptera</taxon>
        <taxon>Panheteroptera</taxon>
        <taxon>Nepomorpha</taxon>
        <taxon>Belostomatidae</taxon>
        <taxon>Lethocerinae</taxon>
        <taxon>Lethocerus</taxon>
    </lineage>
</organism>
<feature type="signal peptide" evidence="2">
    <location>
        <begin position="1"/>
        <end position="21"/>
    </location>
</feature>
<sequence>MLPTTIIIACLVGHFSSQVESYYIPFVHQGHQYDELEDQGYPYEAQYEFRAAPPVPPPAPLFSPHFGFPEPQPYPAPAQNPYNLFQQLPLPYQPFLRVPAVIRPSTPEIPVLIRLSDTRAILVPLKANYALPGLIERLVQRIQTYYSVFNPVESLTRPPLSPPASTPQPPAETSTPGEVVHTTDESTEKDNGEKATEATTAVEEQEGGETTEPTTATGDKRGEAAEATAAPEESTPGPADTATAAPASEEDAAPTTVETTTDLAEEQPTTATSETSEKPKTEN</sequence>
<dbReference type="EMBL" id="MF683359">
    <property type="protein sequence ID" value="ATU82500.1"/>
    <property type="molecule type" value="mRNA"/>
</dbReference>
<keyword evidence="2" id="KW-0732">Signal</keyword>
<evidence type="ECO:0000313" key="3">
    <source>
        <dbReference type="EMBL" id="ATU82500.1"/>
    </source>
</evidence>
<feature type="compositionally biased region" description="Basic and acidic residues" evidence="1">
    <location>
        <begin position="181"/>
        <end position="196"/>
    </location>
</feature>